<dbReference type="Proteomes" id="UP000284407">
    <property type="component" value="Unassembled WGS sequence"/>
</dbReference>
<evidence type="ECO:0000313" key="3">
    <source>
        <dbReference type="Proteomes" id="UP000284407"/>
    </source>
</evidence>
<organism evidence="2 3">
    <name type="scientific">Sulfitobacter guttiformis</name>
    <dbReference type="NCBI Taxonomy" id="74349"/>
    <lineage>
        <taxon>Bacteria</taxon>
        <taxon>Pseudomonadati</taxon>
        <taxon>Pseudomonadota</taxon>
        <taxon>Alphaproteobacteria</taxon>
        <taxon>Rhodobacterales</taxon>
        <taxon>Roseobacteraceae</taxon>
        <taxon>Sulfitobacter</taxon>
    </lineage>
</organism>
<dbReference type="AlphaFoldDB" id="A0A420DPJ7"/>
<name>A0A420DPJ7_9RHOB</name>
<dbReference type="RefSeq" id="WP_025063126.1">
    <property type="nucleotide sequence ID" value="NZ_RAQK01000001.1"/>
</dbReference>
<accession>A0A420DPJ7</accession>
<sequence>MEMKKELDQLRFRIGGLEAILIASDKDLGEKLVRFFTHSQKTKGRPEHINEEATKAIAEIRAVMELMLPHNENVTPNREVQPSIKRQGTGKLSVVGAQPVLKD</sequence>
<proteinExistence type="predicted"/>
<evidence type="ECO:0000256" key="1">
    <source>
        <dbReference type="SAM" id="MobiDB-lite"/>
    </source>
</evidence>
<keyword evidence="3" id="KW-1185">Reference proteome</keyword>
<feature type="region of interest" description="Disordered" evidence="1">
    <location>
        <begin position="72"/>
        <end position="103"/>
    </location>
</feature>
<feature type="compositionally biased region" description="Polar residues" evidence="1">
    <location>
        <begin position="72"/>
        <end position="86"/>
    </location>
</feature>
<comment type="caution">
    <text evidence="2">The sequence shown here is derived from an EMBL/GenBank/DDBJ whole genome shotgun (WGS) entry which is preliminary data.</text>
</comment>
<dbReference type="EMBL" id="RAQK01000001">
    <property type="protein sequence ID" value="RKE96175.1"/>
    <property type="molecule type" value="Genomic_DNA"/>
</dbReference>
<evidence type="ECO:0000313" key="2">
    <source>
        <dbReference type="EMBL" id="RKE96175.1"/>
    </source>
</evidence>
<gene>
    <name evidence="2" type="ORF">C8N30_0728</name>
</gene>
<protein>
    <submittedName>
        <fullName evidence="2">Uncharacterized protein</fullName>
    </submittedName>
</protein>
<reference evidence="2 3" key="1">
    <citation type="submission" date="2018-09" db="EMBL/GenBank/DDBJ databases">
        <title>Genomic Encyclopedia of Archaeal and Bacterial Type Strains, Phase II (KMG-II): from individual species to whole genera.</title>
        <authorList>
            <person name="Goeker M."/>
        </authorList>
    </citation>
    <scope>NUCLEOTIDE SEQUENCE [LARGE SCALE GENOMIC DNA]</scope>
    <source>
        <strain evidence="2 3">DSM 11458</strain>
    </source>
</reference>